<dbReference type="RefSeq" id="WP_005577226.1">
    <property type="nucleotide sequence ID" value="NZ_AOIC01000036.1"/>
</dbReference>
<name>L9YCR1_NATGS</name>
<proteinExistence type="predicted"/>
<comment type="caution">
    <text evidence="1">The sequence shown here is derived from an EMBL/GenBank/DDBJ whole genome shotgun (WGS) entry which is preliminary data.</text>
</comment>
<dbReference type="Proteomes" id="UP000011613">
    <property type="component" value="Unassembled WGS sequence"/>
</dbReference>
<organism evidence="1 2">
    <name type="scientific">Natronobacterium gregoryi (strain ATCC 43098 / DSM 3393 / CCM 3738 / CIP 104747 / IAM 13177 / JCM 8860 / NBRC 102187 / NCIMB 2189 / SP2)</name>
    <dbReference type="NCBI Taxonomy" id="797304"/>
    <lineage>
        <taxon>Archaea</taxon>
        <taxon>Methanobacteriati</taxon>
        <taxon>Methanobacteriota</taxon>
        <taxon>Stenosarchaea group</taxon>
        <taxon>Halobacteria</taxon>
        <taxon>Halobacteriales</taxon>
        <taxon>Natrialbaceae</taxon>
        <taxon>Natronobacterium</taxon>
    </lineage>
</organism>
<gene>
    <name evidence="1" type="ORF">C490_04602</name>
</gene>
<accession>L9YCR1</accession>
<reference evidence="1 2" key="1">
    <citation type="journal article" date="2014" name="PLoS Genet.">
        <title>Phylogenetically driven sequencing of extremely halophilic archaea reveals strategies for static and dynamic osmo-response.</title>
        <authorList>
            <person name="Becker E.A."/>
            <person name="Seitzer P.M."/>
            <person name="Tritt A."/>
            <person name="Larsen D."/>
            <person name="Krusor M."/>
            <person name="Yao A.I."/>
            <person name="Wu D."/>
            <person name="Madern D."/>
            <person name="Eisen J.A."/>
            <person name="Darling A.E."/>
            <person name="Facciotti M.T."/>
        </authorList>
    </citation>
    <scope>NUCLEOTIDE SEQUENCE [LARGE SCALE GENOMIC DNA]</scope>
    <source>
        <strain evidence="1 2">SP2</strain>
    </source>
</reference>
<evidence type="ECO:0000313" key="2">
    <source>
        <dbReference type="Proteomes" id="UP000011613"/>
    </source>
</evidence>
<protein>
    <submittedName>
        <fullName evidence="1">Uncharacterized protein</fullName>
    </submittedName>
</protein>
<dbReference type="EMBL" id="AOIC01000036">
    <property type="protein sequence ID" value="ELY71874.1"/>
    <property type="molecule type" value="Genomic_DNA"/>
</dbReference>
<feature type="non-terminal residue" evidence="1">
    <location>
        <position position="1"/>
    </location>
</feature>
<sequence length="62" mass="7172">KATAETRERSAQTRYQSDAMRSTKCYTRAFLECFCISYGELTATIRIIQFSDKAGFVEILFF</sequence>
<dbReference type="AlphaFoldDB" id="L9YCR1"/>
<evidence type="ECO:0000313" key="1">
    <source>
        <dbReference type="EMBL" id="ELY71874.1"/>
    </source>
</evidence>